<protein>
    <submittedName>
        <fullName evidence="4">Carboxyl-terminal PDZ ligand of neuronal nitric oxide synthase protein-like</fullName>
    </submittedName>
</protein>
<feature type="domain" description="PID" evidence="3">
    <location>
        <begin position="29"/>
        <end position="84"/>
    </location>
</feature>
<keyword evidence="1" id="KW-0175">Coiled coil</keyword>
<dbReference type="GeneTree" id="ENSGT00510000046975"/>
<dbReference type="SMART" id="SM00462">
    <property type="entry name" value="PTB"/>
    <property type="match status" value="1"/>
</dbReference>
<dbReference type="InterPro" id="IPR011993">
    <property type="entry name" value="PH-like_dom_sf"/>
</dbReference>
<dbReference type="InterPro" id="IPR051133">
    <property type="entry name" value="Adapter_Engulfment-Domain"/>
</dbReference>
<dbReference type="PANTHER" id="PTHR11232:SF76">
    <property type="entry name" value="CARBOXYL-TERMINAL PDZ LIGAND OF NEURONAL NITRIC OXIDE SYNTHASE PROTEIN"/>
    <property type="match status" value="1"/>
</dbReference>
<accession>A0A3B4H0B9</accession>
<evidence type="ECO:0000313" key="4">
    <source>
        <dbReference type="Ensembl" id="ENSPNYP00000026941.1"/>
    </source>
</evidence>
<proteinExistence type="predicted"/>
<reference evidence="4" key="1">
    <citation type="submission" date="2023-09" db="UniProtKB">
        <authorList>
            <consortium name="Ensembl"/>
        </authorList>
    </citation>
    <scope>IDENTIFICATION</scope>
</reference>
<name>A0A3B4H0B9_9CICH</name>
<evidence type="ECO:0000256" key="1">
    <source>
        <dbReference type="SAM" id="Coils"/>
    </source>
</evidence>
<dbReference type="STRING" id="303518.ENSPNYP00000026941"/>
<dbReference type="SUPFAM" id="SSF50729">
    <property type="entry name" value="PH domain-like"/>
    <property type="match status" value="1"/>
</dbReference>
<dbReference type="PANTHER" id="PTHR11232">
    <property type="entry name" value="PHOSPHOTYROSINE INTERACTION DOMAIN-CONTAINING FAMILY MEMBER"/>
    <property type="match status" value="1"/>
</dbReference>
<dbReference type="Ensembl" id="ENSPNYT00000027601.1">
    <property type="protein sequence ID" value="ENSPNYP00000026941.1"/>
    <property type="gene ID" value="ENSPNYG00000020305.1"/>
</dbReference>
<organism evidence="4">
    <name type="scientific">Pundamilia nyererei</name>
    <dbReference type="NCBI Taxonomy" id="303518"/>
    <lineage>
        <taxon>Eukaryota</taxon>
        <taxon>Metazoa</taxon>
        <taxon>Chordata</taxon>
        <taxon>Craniata</taxon>
        <taxon>Vertebrata</taxon>
        <taxon>Euteleostomi</taxon>
        <taxon>Actinopterygii</taxon>
        <taxon>Neopterygii</taxon>
        <taxon>Teleostei</taxon>
        <taxon>Neoteleostei</taxon>
        <taxon>Acanthomorphata</taxon>
        <taxon>Ovalentaria</taxon>
        <taxon>Cichlomorphae</taxon>
        <taxon>Cichliformes</taxon>
        <taxon>Cichlidae</taxon>
        <taxon>African cichlids</taxon>
        <taxon>Pseudocrenilabrinae</taxon>
        <taxon>Haplochromini</taxon>
        <taxon>Pundamilia</taxon>
    </lineage>
</organism>
<feature type="coiled-coil region" evidence="1">
    <location>
        <begin position="189"/>
        <end position="244"/>
    </location>
</feature>
<dbReference type="GO" id="GO:0050998">
    <property type="term" value="F:nitric-oxide synthase binding"/>
    <property type="evidence" value="ECO:0007669"/>
    <property type="project" value="TreeGrafter"/>
</dbReference>
<dbReference type="InterPro" id="IPR006020">
    <property type="entry name" value="PTB/PI_dom"/>
</dbReference>
<feature type="region of interest" description="Disordered" evidence="2">
    <location>
        <begin position="343"/>
        <end position="369"/>
    </location>
</feature>
<evidence type="ECO:0000259" key="3">
    <source>
        <dbReference type="PROSITE" id="PS01179"/>
    </source>
</evidence>
<dbReference type="AlphaFoldDB" id="A0A3B4H0B9"/>
<dbReference type="Gene3D" id="2.30.29.30">
    <property type="entry name" value="Pleckstrin-homology domain (PH domain)/Phosphotyrosine-binding domain (PTB)"/>
    <property type="match status" value="1"/>
</dbReference>
<evidence type="ECO:0000256" key="2">
    <source>
        <dbReference type="SAM" id="MobiDB-lite"/>
    </source>
</evidence>
<dbReference type="PROSITE" id="PS01179">
    <property type="entry name" value="PID"/>
    <property type="match status" value="1"/>
</dbReference>
<dbReference type="Pfam" id="PF00640">
    <property type="entry name" value="PID"/>
    <property type="match status" value="1"/>
</dbReference>
<sequence length="392" mass="43287">MPGVTKYNLVDDAQDLRIPMHNEEVFKHGVCFEAKYIGSLEVGRPGSRMEIVAAMRRIRYEFKLKNIKKKKVNIVVSTDFVKVILRKKRKHFTLKTSSIKHPIYKKIDMFSCLNRIFYVSHDAQDLKIFSYIARDGQSNIFRCNVFKSKRKVSLTVSDNPSLLLSSPILGASVLAHAAAGGSCSAEHQVHFLQKQLQQQEQQALAASAQVNVLQEQLSVELCARTEAQARVQRLLQQNTDLLQHISLLVKQIQELELKAAGQLTSMGSQDSLLEITFRAKPPGVPHEPPTPSSSTGLLAAHSGVRLECFRFTPSDGAPDESSLLGEQVLGALELLRFRESGIGSEYESNTDESDDRDSWGQGEGAGADGGARLLNVLNAESLPDCLGDEMAV</sequence>